<dbReference type="Proteomes" id="UP000215137">
    <property type="component" value="Chromosome"/>
</dbReference>
<dbReference type="GO" id="GO:0005886">
    <property type="term" value="C:plasma membrane"/>
    <property type="evidence" value="ECO:0007669"/>
    <property type="project" value="UniProtKB-SubCell"/>
</dbReference>
<dbReference type="InterPro" id="IPR005829">
    <property type="entry name" value="Sugar_transporter_CS"/>
</dbReference>
<feature type="transmembrane region" description="Helical" evidence="7">
    <location>
        <begin position="142"/>
        <end position="161"/>
    </location>
</feature>
<keyword evidence="6 7" id="KW-0472">Membrane</keyword>
<dbReference type="InterPro" id="IPR050171">
    <property type="entry name" value="MFS_Transporters"/>
</dbReference>
<evidence type="ECO:0000256" key="5">
    <source>
        <dbReference type="ARBA" id="ARBA00022989"/>
    </source>
</evidence>
<keyword evidence="5 7" id="KW-1133">Transmembrane helix</keyword>
<feature type="domain" description="Major facilitator superfamily (MFS) profile" evidence="8">
    <location>
        <begin position="1"/>
        <end position="405"/>
    </location>
</feature>
<dbReference type="Gene3D" id="1.20.1250.20">
    <property type="entry name" value="MFS general substrate transporter like domains"/>
    <property type="match status" value="1"/>
</dbReference>
<feature type="transmembrane region" description="Helical" evidence="7">
    <location>
        <begin position="98"/>
        <end position="121"/>
    </location>
</feature>
<comment type="subcellular location">
    <subcellularLocation>
        <location evidence="1">Cell membrane</location>
        <topology evidence="1">Multi-pass membrane protein</topology>
    </subcellularLocation>
</comment>
<evidence type="ECO:0000259" key="8">
    <source>
        <dbReference type="PROSITE" id="PS50850"/>
    </source>
</evidence>
<evidence type="ECO:0000313" key="9">
    <source>
        <dbReference type="EMBL" id="ASV69977.1"/>
    </source>
</evidence>
<evidence type="ECO:0000256" key="4">
    <source>
        <dbReference type="ARBA" id="ARBA00022692"/>
    </source>
</evidence>
<dbReference type="SUPFAM" id="SSF103473">
    <property type="entry name" value="MFS general substrate transporter"/>
    <property type="match status" value="1"/>
</dbReference>
<dbReference type="PANTHER" id="PTHR23517">
    <property type="entry name" value="RESISTANCE PROTEIN MDTM, PUTATIVE-RELATED-RELATED"/>
    <property type="match status" value="1"/>
</dbReference>
<dbReference type="InterPro" id="IPR036259">
    <property type="entry name" value="MFS_trans_sf"/>
</dbReference>
<keyword evidence="4 7" id="KW-0812">Transmembrane</keyword>
<dbReference type="Pfam" id="PF07690">
    <property type="entry name" value="MFS_1"/>
    <property type="match status" value="2"/>
</dbReference>
<dbReference type="EMBL" id="CP022983">
    <property type="protein sequence ID" value="ASV69977.1"/>
    <property type="molecule type" value="Genomic_DNA"/>
</dbReference>
<dbReference type="KEGG" id="bko:CKF48_07550"/>
<evidence type="ECO:0000313" key="10">
    <source>
        <dbReference type="Proteomes" id="UP000215137"/>
    </source>
</evidence>
<dbReference type="PANTHER" id="PTHR23517:SF3">
    <property type="entry name" value="INTEGRAL MEMBRANE TRANSPORT PROTEIN"/>
    <property type="match status" value="1"/>
</dbReference>
<feature type="transmembrane region" description="Helical" evidence="7">
    <location>
        <begin position="217"/>
        <end position="235"/>
    </location>
</feature>
<evidence type="ECO:0000256" key="6">
    <source>
        <dbReference type="ARBA" id="ARBA00023136"/>
    </source>
</evidence>
<feature type="transmembrane region" description="Helical" evidence="7">
    <location>
        <begin position="167"/>
        <end position="186"/>
    </location>
</feature>
<gene>
    <name evidence="9" type="ORF">CKF48_07550</name>
</gene>
<sequence length="423" mass="46885">MCMKNLHPAIRIRLLLQFISSISTMAILPYIIIYFAEEVGKAVTGVLFLCVMLASVLGSLLGGFTSDRVGRRKVILLAELFVFIGYIGAAVANTSVGAYPYITFLFFMIIQFSTGVVNPAYQALIIDVSSPEERKIIYTYAYWVRNLGIAIGSMVGAFFFFSHLVLLLLSAALVSFLSILMTKVFIKETYQPNVQRQKSSQTIQVYKEYLNILKHKFFIIFILASVLIVAVEEQLTNYIGIRLKEQLPNPIQIITAIPMEVDGVNLLGFLKAENTLLVVALTFVVITVIKKWKERVTFLVGLLLFFTGYTVLSFTTIPMLLIVAMFLASIGEMMYIPMQQTLLANSVPDHARSTYMSLYGVAIFLGVSAAGVVVIVSEWVPPLVITGAIGLMGGVSFILFARLVSIAKEQEETNITNLKSVSR</sequence>
<feature type="transmembrane region" description="Helical" evidence="7">
    <location>
        <begin position="42"/>
        <end position="62"/>
    </location>
</feature>
<name>A0A248TP52_9BACI</name>
<feature type="transmembrane region" description="Helical" evidence="7">
    <location>
        <begin position="12"/>
        <end position="36"/>
    </location>
</feature>
<feature type="transmembrane region" description="Helical" evidence="7">
    <location>
        <begin position="74"/>
        <end position="92"/>
    </location>
</feature>
<proteinExistence type="predicted"/>
<dbReference type="InterPro" id="IPR011701">
    <property type="entry name" value="MFS"/>
</dbReference>
<feature type="transmembrane region" description="Helical" evidence="7">
    <location>
        <begin position="383"/>
        <end position="404"/>
    </location>
</feature>
<evidence type="ECO:0000256" key="1">
    <source>
        <dbReference type="ARBA" id="ARBA00004651"/>
    </source>
</evidence>
<feature type="transmembrane region" description="Helical" evidence="7">
    <location>
        <begin position="296"/>
        <end position="312"/>
    </location>
</feature>
<reference evidence="9 10" key="1">
    <citation type="submission" date="2017-08" db="EMBL/GenBank/DDBJ databases">
        <title>Complete Genome Sequence of Bacillus kochii Oregon-R-modENCODE STRAIN BDGP4, isolated from Drosophila melanogaster gut.</title>
        <authorList>
            <person name="Wan K.H."/>
            <person name="Yu C."/>
            <person name="Park S."/>
            <person name="Hammonds A.S."/>
            <person name="Booth B.W."/>
            <person name="Celniker S.E."/>
        </authorList>
    </citation>
    <scope>NUCLEOTIDE SEQUENCE [LARGE SCALE GENOMIC DNA]</scope>
    <source>
        <strain evidence="9 10">BDGP4</strain>
    </source>
</reference>
<organism evidence="9 10">
    <name type="scientific">Cytobacillus kochii</name>
    <dbReference type="NCBI Taxonomy" id="859143"/>
    <lineage>
        <taxon>Bacteria</taxon>
        <taxon>Bacillati</taxon>
        <taxon>Bacillota</taxon>
        <taxon>Bacilli</taxon>
        <taxon>Bacillales</taxon>
        <taxon>Bacillaceae</taxon>
        <taxon>Cytobacillus</taxon>
    </lineage>
</organism>
<keyword evidence="10" id="KW-1185">Reference proteome</keyword>
<accession>A0A248TP52</accession>
<dbReference type="InterPro" id="IPR020846">
    <property type="entry name" value="MFS_dom"/>
</dbReference>
<evidence type="ECO:0000256" key="3">
    <source>
        <dbReference type="ARBA" id="ARBA00022475"/>
    </source>
</evidence>
<keyword evidence="3" id="KW-1003">Cell membrane</keyword>
<keyword evidence="2" id="KW-0813">Transport</keyword>
<dbReference type="PROSITE" id="PS00216">
    <property type="entry name" value="SUGAR_TRANSPORT_1"/>
    <property type="match status" value="1"/>
</dbReference>
<feature type="transmembrane region" description="Helical" evidence="7">
    <location>
        <begin position="318"/>
        <end position="336"/>
    </location>
</feature>
<dbReference type="GO" id="GO:0022857">
    <property type="term" value="F:transmembrane transporter activity"/>
    <property type="evidence" value="ECO:0007669"/>
    <property type="project" value="InterPro"/>
</dbReference>
<evidence type="ECO:0000256" key="7">
    <source>
        <dbReference type="SAM" id="Phobius"/>
    </source>
</evidence>
<dbReference type="AlphaFoldDB" id="A0A248TP52"/>
<dbReference type="PROSITE" id="PS50850">
    <property type="entry name" value="MFS"/>
    <property type="match status" value="1"/>
</dbReference>
<feature type="transmembrane region" description="Helical" evidence="7">
    <location>
        <begin position="268"/>
        <end position="289"/>
    </location>
</feature>
<protein>
    <recommendedName>
        <fullName evidence="8">Major facilitator superfamily (MFS) profile domain-containing protein</fullName>
    </recommendedName>
</protein>
<evidence type="ECO:0000256" key="2">
    <source>
        <dbReference type="ARBA" id="ARBA00022448"/>
    </source>
</evidence>
<feature type="transmembrane region" description="Helical" evidence="7">
    <location>
        <begin position="357"/>
        <end position="377"/>
    </location>
</feature>